<sequence>MHSGENKKYFKLSGLGYSKMDSDIGLEPLPNAATVIALPNRDLSFETGTGFTAAFGFQTDKHLNTEIEFTGRWESLDQLHTPAGDFSAVGDLSAFSFMLNIPWMFHNRTRWTPYVGGGLGMNWQRGEFGPLADGSLPASEGEELTVAYQVIAGVGYAINRSWELVLGYRFFGTIDAQLGLLQLQNKSHNIEFGVRWYLPEKRKKSPKVKKKRRRKSVRSSKVNRVRKERR</sequence>
<dbReference type="Proteomes" id="UP000594688">
    <property type="component" value="Chromosome"/>
</dbReference>
<evidence type="ECO:0000259" key="3">
    <source>
        <dbReference type="Pfam" id="PF13505"/>
    </source>
</evidence>
<proteinExistence type="predicted"/>
<accession>A0A7T0BXY3</accession>
<dbReference type="EMBL" id="CP048685">
    <property type="protein sequence ID" value="QPJ62892.1"/>
    <property type="molecule type" value="Genomic_DNA"/>
</dbReference>
<dbReference type="KEGG" id="nli:G3M70_13820"/>
<dbReference type="AlphaFoldDB" id="A0A7T0BXY3"/>
<protein>
    <submittedName>
        <fullName evidence="4">Porin family protein</fullName>
    </submittedName>
</protein>
<dbReference type="InterPro" id="IPR027385">
    <property type="entry name" value="Beta-barrel_OMP"/>
</dbReference>
<dbReference type="SUPFAM" id="SSF56925">
    <property type="entry name" value="OMPA-like"/>
    <property type="match status" value="1"/>
</dbReference>
<reference evidence="4 5" key="1">
    <citation type="submission" date="2020-02" db="EMBL/GenBank/DDBJ databases">
        <title>Genomic and physiological characterization of two novel Nitrospinaceae genera.</title>
        <authorList>
            <person name="Mueller A.J."/>
            <person name="Jung M.-Y."/>
            <person name="Strachan C.R."/>
            <person name="Herbold C.W."/>
            <person name="Kirkegaard R.H."/>
            <person name="Daims H."/>
        </authorList>
    </citation>
    <scope>NUCLEOTIDE SEQUENCE [LARGE SCALE GENOMIC DNA]</scope>
    <source>
        <strain evidence="4">EB</strain>
    </source>
</reference>
<evidence type="ECO:0000313" key="5">
    <source>
        <dbReference type="Proteomes" id="UP000594688"/>
    </source>
</evidence>
<feature type="region of interest" description="Disordered" evidence="2">
    <location>
        <begin position="202"/>
        <end position="230"/>
    </location>
</feature>
<evidence type="ECO:0000256" key="1">
    <source>
        <dbReference type="ARBA" id="ARBA00022729"/>
    </source>
</evidence>
<evidence type="ECO:0000256" key="2">
    <source>
        <dbReference type="SAM" id="MobiDB-lite"/>
    </source>
</evidence>
<feature type="domain" description="Outer membrane protein beta-barrel" evidence="3">
    <location>
        <begin position="42"/>
        <end position="194"/>
    </location>
</feature>
<name>A0A7T0BXY3_9BACT</name>
<dbReference type="Gene3D" id="2.40.160.20">
    <property type="match status" value="1"/>
</dbReference>
<gene>
    <name evidence="4" type="ORF">G3M70_13820</name>
</gene>
<dbReference type="Pfam" id="PF13505">
    <property type="entry name" value="OMP_b-brl"/>
    <property type="match status" value="1"/>
</dbReference>
<evidence type="ECO:0000313" key="4">
    <source>
        <dbReference type="EMBL" id="QPJ62892.1"/>
    </source>
</evidence>
<dbReference type="InterPro" id="IPR011250">
    <property type="entry name" value="OMP/PagP_B-barrel"/>
</dbReference>
<keyword evidence="1" id="KW-0732">Signal</keyword>
<organism evidence="4 5">
    <name type="scientific">Candidatus Nitronauta litoralis</name>
    <dbReference type="NCBI Taxonomy" id="2705533"/>
    <lineage>
        <taxon>Bacteria</taxon>
        <taxon>Pseudomonadati</taxon>
        <taxon>Nitrospinota/Tectimicrobiota group</taxon>
        <taxon>Nitrospinota</taxon>
        <taxon>Nitrospinia</taxon>
        <taxon>Nitrospinales</taxon>
        <taxon>Nitrospinaceae</taxon>
        <taxon>Candidatus Nitronauta</taxon>
    </lineage>
</organism>